<dbReference type="RefSeq" id="WP_188158974.1">
    <property type="nucleotide sequence ID" value="NZ_BMGH01000001.1"/>
</dbReference>
<dbReference type="InterPro" id="IPR036365">
    <property type="entry name" value="PGBD-like_sf"/>
</dbReference>
<dbReference type="Gene3D" id="1.25.40.10">
    <property type="entry name" value="Tetratricopeptide repeat domain"/>
    <property type="match status" value="2"/>
</dbReference>
<dbReference type="EMBL" id="BMGH01000001">
    <property type="protein sequence ID" value="GGD07530.1"/>
    <property type="molecule type" value="Genomic_DNA"/>
</dbReference>
<evidence type="ECO:0000313" key="4">
    <source>
        <dbReference type="Proteomes" id="UP000613582"/>
    </source>
</evidence>
<dbReference type="InterPro" id="IPR006597">
    <property type="entry name" value="Sel1-like"/>
</dbReference>
<comment type="caution">
    <text evidence="3">The sequence shown here is derived from an EMBL/GenBank/DDBJ whole genome shotgun (WGS) entry which is preliminary data.</text>
</comment>
<evidence type="ECO:0000259" key="2">
    <source>
        <dbReference type="Pfam" id="PF01471"/>
    </source>
</evidence>
<name>A0A8J2V5Z0_9PROT</name>
<dbReference type="Proteomes" id="UP000613582">
    <property type="component" value="Unassembled WGS sequence"/>
</dbReference>
<organism evidence="3 4">
    <name type="scientific">Aquisalinus flavus</name>
    <dbReference type="NCBI Taxonomy" id="1526572"/>
    <lineage>
        <taxon>Bacteria</taxon>
        <taxon>Pseudomonadati</taxon>
        <taxon>Pseudomonadota</taxon>
        <taxon>Alphaproteobacteria</taxon>
        <taxon>Parvularculales</taxon>
        <taxon>Parvularculaceae</taxon>
        <taxon>Aquisalinus</taxon>
    </lineage>
</organism>
<dbReference type="SMART" id="SM00671">
    <property type="entry name" value="SEL1"/>
    <property type="match status" value="3"/>
</dbReference>
<keyword evidence="4" id="KW-1185">Reference proteome</keyword>
<reference evidence="3" key="2">
    <citation type="submission" date="2020-09" db="EMBL/GenBank/DDBJ databases">
        <authorList>
            <person name="Sun Q."/>
            <person name="Zhou Y."/>
        </authorList>
    </citation>
    <scope>NUCLEOTIDE SEQUENCE</scope>
    <source>
        <strain evidence="3">CGMCC 1.12921</strain>
    </source>
</reference>
<dbReference type="Pfam" id="PF01471">
    <property type="entry name" value="PG_binding_1"/>
    <property type="match status" value="1"/>
</dbReference>
<accession>A0A8J2V5Z0</accession>
<dbReference type="Pfam" id="PF08238">
    <property type="entry name" value="Sel1"/>
    <property type="match status" value="4"/>
</dbReference>
<proteinExistence type="predicted"/>
<reference evidence="3" key="1">
    <citation type="journal article" date="2014" name="Int. J. Syst. Evol. Microbiol.">
        <title>Complete genome sequence of Corynebacterium casei LMG S-19264T (=DSM 44701T), isolated from a smear-ripened cheese.</title>
        <authorList>
            <consortium name="US DOE Joint Genome Institute (JGI-PGF)"/>
            <person name="Walter F."/>
            <person name="Albersmeier A."/>
            <person name="Kalinowski J."/>
            <person name="Ruckert C."/>
        </authorList>
    </citation>
    <scope>NUCLEOTIDE SEQUENCE</scope>
    <source>
        <strain evidence="3">CGMCC 1.12921</strain>
    </source>
</reference>
<dbReference type="InterPro" id="IPR002477">
    <property type="entry name" value="Peptidoglycan-bd-like"/>
</dbReference>
<sequence>MKTKYSERLSTLKRGIAAAAIGIAAGLVPAGAAFADYDDALNAYASQKFENAVDLWVRYAVAGDVKSKQALGDVYAGKSLEAGPEYTGMLTNPSETGVIPQDDIEALAWYVLAANHDFDSYNQSPTFRDVNAKFVAQEQIPILKKRMTDNDVYQSQLRVVEILSAESEFDLYRLGMMFQTGSGLPKDNIEALKYFELAKGRNRNSNAPASEAAKYLITLMNARDVDTAQELAANWEPPLPEALKNRTPRQEALEMELARLRSIQLADAIGNIEEEFSNNEDLLQSSLAALGFYRGAIDGKMGPETRTSVRNFQYSLYEKDRDMTEEEKRNKMTGTLSPEQKVQLVQLAADREHPQSQYVYGIMYTRGIGVAKNGEKAVYWLKKSANYGYSLSHYALGVAFRDGIYGEDPVEPNVSEATFHFGQAYALGHQQAQEELIKLRYDAVPATNIRGSQEN</sequence>
<dbReference type="PANTHER" id="PTHR11102:SF160">
    <property type="entry name" value="ERAD-ASSOCIATED E3 UBIQUITIN-PROTEIN LIGASE COMPONENT HRD3"/>
    <property type="match status" value="1"/>
</dbReference>
<dbReference type="SUPFAM" id="SSF47090">
    <property type="entry name" value="PGBD-like"/>
    <property type="match status" value="1"/>
</dbReference>
<dbReference type="PANTHER" id="PTHR11102">
    <property type="entry name" value="SEL-1-LIKE PROTEIN"/>
    <property type="match status" value="1"/>
</dbReference>
<gene>
    <name evidence="3" type="ORF">GCM10011342_15430</name>
</gene>
<feature type="signal peptide" evidence="1">
    <location>
        <begin position="1"/>
        <end position="35"/>
    </location>
</feature>
<feature type="domain" description="Peptidoglycan binding-like" evidence="2">
    <location>
        <begin position="282"/>
        <end position="314"/>
    </location>
</feature>
<protein>
    <recommendedName>
        <fullName evidence="2">Peptidoglycan binding-like domain-containing protein</fullName>
    </recommendedName>
</protein>
<dbReference type="SUPFAM" id="SSF81901">
    <property type="entry name" value="HCP-like"/>
    <property type="match status" value="2"/>
</dbReference>
<evidence type="ECO:0000256" key="1">
    <source>
        <dbReference type="SAM" id="SignalP"/>
    </source>
</evidence>
<feature type="chain" id="PRO_5035225875" description="Peptidoglycan binding-like domain-containing protein" evidence="1">
    <location>
        <begin position="36"/>
        <end position="455"/>
    </location>
</feature>
<dbReference type="InterPro" id="IPR050767">
    <property type="entry name" value="Sel1_AlgK"/>
</dbReference>
<dbReference type="InterPro" id="IPR011990">
    <property type="entry name" value="TPR-like_helical_dom_sf"/>
</dbReference>
<dbReference type="AlphaFoldDB" id="A0A8J2V5Z0"/>
<evidence type="ECO:0000313" key="3">
    <source>
        <dbReference type="EMBL" id="GGD07530.1"/>
    </source>
</evidence>
<keyword evidence="1" id="KW-0732">Signal</keyword>